<organism evidence="2">
    <name type="scientific">Rhizophora mucronata</name>
    <name type="common">Asiatic mangrove</name>
    <dbReference type="NCBI Taxonomy" id="61149"/>
    <lineage>
        <taxon>Eukaryota</taxon>
        <taxon>Viridiplantae</taxon>
        <taxon>Streptophyta</taxon>
        <taxon>Embryophyta</taxon>
        <taxon>Tracheophyta</taxon>
        <taxon>Spermatophyta</taxon>
        <taxon>Magnoliopsida</taxon>
        <taxon>eudicotyledons</taxon>
        <taxon>Gunneridae</taxon>
        <taxon>Pentapetalae</taxon>
        <taxon>rosids</taxon>
        <taxon>fabids</taxon>
        <taxon>Malpighiales</taxon>
        <taxon>Rhizophoraceae</taxon>
        <taxon>Rhizophora</taxon>
    </lineage>
</organism>
<protein>
    <submittedName>
        <fullName evidence="2">Uncharacterized protein</fullName>
    </submittedName>
</protein>
<name>A0A2P2QHF1_RHIMU</name>
<evidence type="ECO:0000313" key="2">
    <source>
        <dbReference type="EMBL" id="MBX66325.1"/>
    </source>
</evidence>
<dbReference type="EMBL" id="GGEC01085841">
    <property type="protein sequence ID" value="MBX66325.1"/>
    <property type="molecule type" value="Transcribed_RNA"/>
</dbReference>
<dbReference type="AlphaFoldDB" id="A0A2P2QHF1"/>
<feature type="region of interest" description="Disordered" evidence="1">
    <location>
        <begin position="1"/>
        <end position="26"/>
    </location>
</feature>
<evidence type="ECO:0000256" key="1">
    <source>
        <dbReference type="SAM" id="MobiDB-lite"/>
    </source>
</evidence>
<reference evidence="2" key="1">
    <citation type="submission" date="2018-02" db="EMBL/GenBank/DDBJ databases">
        <title>Rhizophora mucronata_Transcriptome.</title>
        <authorList>
            <person name="Meera S.P."/>
            <person name="Sreeshan A."/>
            <person name="Augustine A."/>
        </authorList>
    </citation>
    <scope>NUCLEOTIDE SEQUENCE</scope>
    <source>
        <tissue evidence="2">Leaf</tissue>
    </source>
</reference>
<sequence>MQIHALETCLPPPPQQKKCGRGQIRF</sequence>
<accession>A0A2P2QHF1</accession>
<proteinExistence type="predicted"/>